<gene>
    <name evidence="1" type="ORF">C490_10605</name>
</gene>
<evidence type="ECO:0000313" key="2">
    <source>
        <dbReference type="Proteomes" id="UP000011613"/>
    </source>
</evidence>
<dbReference type="EMBL" id="AOIC01000076">
    <property type="protein sequence ID" value="ELY67853.1"/>
    <property type="molecule type" value="Genomic_DNA"/>
</dbReference>
<evidence type="ECO:0000313" key="1">
    <source>
        <dbReference type="EMBL" id="ELY67853.1"/>
    </source>
</evidence>
<organism evidence="1 2">
    <name type="scientific">Natronobacterium gregoryi (strain ATCC 43098 / DSM 3393 / CCM 3738 / CIP 104747 / IAM 13177 / JCM 8860 / NBRC 102187 / NCIMB 2189 / SP2)</name>
    <dbReference type="NCBI Taxonomy" id="797304"/>
    <lineage>
        <taxon>Archaea</taxon>
        <taxon>Methanobacteriati</taxon>
        <taxon>Methanobacteriota</taxon>
        <taxon>Stenosarchaea group</taxon>
        <taxon>Halobacteria</taxon>
        <taxon>Halobacteriales</taxon>
        <taxon>Natrialbaceae</taxon>
        <taxon>Natronobacterium</taxon>
    </lineage>
</organism>
<sequence>MLIDPQATNTAYPYGRAPVGTRSVHSANATVMPASNALVAANRVPCSITANHLPELSGSTPGPPVETTVSTGAWSTLSVREPAVVIGNDTVDLER</sequence>
<dbReference type="Proteomes" id="UP000011613">
    <property type="component" value="Unassembled WGS sequence"/>
</dbReference>
<protein>
    <submittedName>
        <fullName evidence="1">Uncharacterized protein</fullName>
    </submittedName>
</protein>
<proteinExistence type="predicted"/>
<comment type="caution">
    <text evidence="1">The sequence shown here is derived from an EMBL/GenBank/DDBJ whole genome shotgun (WGS) entry which is preliminary data.</text>
</comment>
<dbReference type="AlphaFoldDB" id="L9Y4N3"/>
<accession>L9Y4N3</accession>
<name>L9Y4N3_NATGS</name>
<reference evidence="1 2" key="1">
    <citation type="journal article" date="2014" name="PLoS Genet.">
        <title>Phylogenetically driven sequencing of extremely halophilic archaea reveals strategies for static and dynamic osmo-response.</title>
        <authorList>
            <person name="Becker E.A."/>
            <person name="Seitzer P.M."/>
            <person name="Tritt A."/>
            <person name="Larsen D."/>
            <person name="Krusor M."/>
            <person name="Yao A.I."/>
            <person name="Wu D."/>
            <person name="Madern D."/>
            <person name="Eisen J.A."/>
            <person name="Darling A.E."/>
            <person name="Facciotti M.T."/>
        </authorList>
    </citation>
    <scope>NUCLEOTIDE SEQUENCE [LARGE SCALE GENOMIC DNA]</scope>
    <source>
        <strain evidence="1 2">SP2</strain>
    </source>
</reference>